<evidence type="ECO:0000256" key="10">
    <source>
        <dbReference type="ARBA" id="ARBA00023201"/>
    </source>
</evidence>
<feature type="transmembrane region" description="Helical" evidence="13">
    <location>
        <begin position="37"/>
        <end position="55"/>
    </location>
</feature>
<dbReference type="InterPro" id="IPR001873">
    <property type="entry name" value="ENaC"/>
</dbReference>
<evidence type="ECO:0000256" key="7">
    <source>
        <dbReference type="ARBA" id="ARBA00023053"/>
    </source>
</evidence>
<evidence type="ECO:0000256" key="9">
    <source>
        <dbReference type="ARBA" id="ARBA00023136"/>
    </source>
</evidence>
<keyword evidence="11 12" id="KW-0407">Ion channel</keyword>
<comment type="subcellular location">
    <subcellularLocation>
        <location evidence="1">Membrane</location>
        <topology evidence="1">Multi-pass membrane protein</topology>
    </subcellularLocation>
</comment>
<dbReference type="PANTHER" id="PTHR11690">
    <property type="entry name" value="AMILORIDE-SENSITIVE SODIUM CHANNEL-RELATED"/>
    <property type="match status" value="1"/>
</dbReference>
<dbReference type="Gene3D" id="1.10.287.820">
    <property type="entry name" value="Acid-sensing ion channel domain"/>
    <property type="match status" value="1"/>
</dbReference>
<evidence type="ECO:0000256" key="3">
    <source>
        <dbReference type="ARBA" id="ARBA00022448"/>
    </source>
</evidence>
<keyword evidence="3 12" id="KW-0813">Transport</keyword>
<dbReference type="GO" id="GO:0005886">
    <property type="term" value="C:plasma membrane"/>
    <property type="evidence" value="ECO:0007669"/>
    <property type="project" value="TreeGrafter"/>
</dbReference>
<keyword evidence="8 12" id="KW-0406">Ion transport</keyword>
<keyword evidence="5 12" id="KW-0812">Transmembrane</keyword>
<evidence type="ECO:0000256" key="1">
    <source>
        <dbReference type="ARBA" id="ARBA00004141"/>
    </source>
</evidence>
<keyword evidence="7" id="KW-0915">Sodium</keyword>
<dbReference type="GO" id="GO:0015280">
    <property type="term" value="F:ligand-gated sodium channel activity"/>
    <property type="evidence" value="ECO:0007669"/>
    <property type="project" value="TreeGrafter"/>
</dbReference>
<evidence type="ECO:0000313" key="14">
    <source>
        <dbReference type="EMBL" id="KAL0267613.1"/>
    </source>
</evidence>
<keyword evidence="10 12" id="KW-0739">Sodium transport</keyword>
<keyword evidence="6 13" id="KW-1133">Transmembrane helix</keyword>
<keyword evidence="4 12" id="KW-0894">Sodium channel</keyword>
<accession>A0AAW2HDA4</accession>
<evidence type="ECO:0000256" key="12">
    <source>
        <dbReference type="RuleBase" id="RU000679"/>
    </source>
</evidence>
<gene>
    <name evidence="14" type="ORF">PYX00_009835</name>
</gene>
<sequence length="486" mass="56869">MTQDIRSRLGIKRETTGKLEDVRFIFATDRLEPWCKLFWAVTVTTAIVLAVYLIYKSYIRYENNPVVVAINKNYFDWKIPFPGTTWCFMNKMDEEKASKFIKRTWRISSGDKYNFYMDFLRTLSNSQFSNLMNLTRFVTEPSFRNLNLQAVVKEINFNFDGYSFVSYTTKDLEYHSVLTEEGICFSSSFLAPYVSLNPYTKSKAELIVCKYHELPCFVRVLGIPRQLKYYIHSPYEIPDSRSKSWTVLESLATDTYFTFLSIEAHPSLKDLRPQQRKCYLREEAAPDSESPFYSFKLCQMDCRRKLCMKYCKCVPHFYMKRADQPVCDLKGLVCLSKYANRIIMLNTDNGPEATPKPGLTQECECYPSCAETEYILQRTFYVMQKELLLSGMRYSWYLDNYPKIAVRRRVIFSLEGLLVSLGGIASFFVGSSIISAIEFVYFFTIRLLRRVITHKAEQPTRDPKRIRFDLSKNTVFTVSSNNMFST</sequence>
<evidence type="ECO:0000256" key="13">
    <source>
        <dbReference type="SAM" id="Phobius"/>
    </source>
</evidence>
<reference evidence="14" key="1">
    <citation type="journal article" date="2024" name="Gigascience">
        <title>Chromosome-level genome of the poultry shaft louse Menopon gallinae provides insight into the host-switching and adaptive evolution of parasitic lice.</title>
        <authorList>
            <person name="Xu Y."/>
            <person name="Ma L."/>
            <person name="Liu S."/>
            <person name="Liang Y."/>
            <person name="Liu Q."/>
            <person name="He Z."/>
            <person name="Tian L."/>
            <person name="Duan Y."/>
            <person name="Cai W."/>
            <person name="Li H."/>
            <person name="Song F."/>
        </authorList>
    </citation>
    <scope>NUCLEOTIDE SEQUENCE</scope>
    <source>
        <strain evidence="14">Cailab_2023a</strain>
    </source>
</reference>
<dbReference type="Pfam" id="PF00858">
    <property type="entry name" value="ASC"/>
    <property type="match status" value="1"/>
</dbReference>
<evidence type="ECO:0000256" key="5">
    <source>
        <dbReference type="ARBA" id="ARBA00022692"/>
    </source>
</evidence>
<keyword evidence="9 13" id="KW-0472">Membrane</keyword>
<evidence type="ECO:0000256" key="8">
    <source>
        <dbReference type="ARBA" id="ARBA00023065"/>
    </source>
</evidence>
<protein>
    <submittedName>
        <fullName evidence="14">Uncharacterized protein</fullName>
    </submittedName>
</protein>
<dbReference type="EMBL" id="JARGDH010000005">
    <property type="protein sequence ID" value="KAL0267613.1"/>
    <property type="molecule type" value="Genomic_DNA"/>
</dbReference>
<comment type="similarity">
    <text evidence="2 12">Belongs to the amiloride-sensitive sodium channel (TC 1.A.6) family.</text>
</comment>
<organism evidence="14">
    <name type="scientific">Menopon gallinae</name>
    <name type="common">poultry shaft louse</name>
    <dbReference type="NCBI Taxonomy" id="328185"/>
    <lineage>
        <taxon>Eukaryota</taxon>
        <taxon>Metazoa</taxon>
        <taxon>Ecdysozoa</taxon>
        <taxon>Arthropoda</taxon>
        <taxon>Hexapoda</taxon>
        <taxon>Insecta</taxon>
        <taxon>Pterygota</taxon>
        <taxon>Neoptera</taxon>
        <taxon>Paraneoptera</taxon>
        <taxon>Psocodea</taxon>
        <taxon>Troctomorpha</taxon>
        <taxon>Phthiraptera</taxon>
        <taxon>Amblycera</taxon>
        <taxon>Menoponidae</taxon>
        <taxon>Menopon</taxon>
    </lineage>
</organism>
<comment type="caution">
    <text evidence="14">The sequence shown here is derived from an EMBL/GenBank/DDBJ whole genome shotgun (WGS) entry which is preliminary data.</text>
</comment>
<evidence type="ECO:0000256" key="11">
    <source>
        <dbReference type="ARBA" id="ARBA00023303"/>
    </source>
</evidence>
<feature type="transmembrane region" description="Helical" evidence="13">
    <location>
        <begin position="417"/>
        <end position="443"/>
    </location>
</feature>
<proteinExistence type="inferred from homology"/>
<dbReference type="AlphaFoldDB" id="A0AAW2HDA4"/>
<evidence type="ECO:0000256" key="4">
    <source>
        <dbReference type="ARBA" id="ARBA00022461"/>
    </source>
</evidence>
<evidence type="ECO:0000256" key="6">
    <source>
        <dbReference type="ARBA" id="ARBA00022989"/>
    </source>
</evidence>
<name>A0AAW2HDA4_9NEOP</name>
<evidence type="ECO:0000256" key="2">
    <source>
        <dbReference type="ARBA" id="ARBA00007193"/>
    </source>
</evidence>
<dbReference type="PANTHER" id="PTHR11690:SF240">
    <property type="entry name" value="PICKPOCKET 25-RELATED"/>
    <property type="match status" value="1"/>
</dbReference>